<gene>
    <name evidence="1" type="ORF">SAMN05216551_109227</name>
</gene>
<keyword evidence="2" id="KW-1185">Reference proteome</keyword>
<accession>A0A1H2PSF3</accession>
<dbReference type="Proteomes" id="UP000243719">
    <property type="component" value="Unassembled WGS sequence"/>
</dbReference>
<dbReference type="AlphaFoldDB" id="A0A1H2PSF3"/>
<protein>
    <submittedName>
        <fullName evidence="1">Uncharacterized protein</fullName>
    </submittedName>
</protein>
<sequence length="62" mass="7096">MRQPRQLALLMLLRRSRAEPGDRDAFGAALDRQIAALERLGERLRRQQAEADATPARKRTLN</sequence>
<proteinExistence type="predicted"/>
<dbReference type="RefSeq" id="WP_139169721.1">
    <property type="nucleotide sequence ID" value="NZ_FNLO01000009.1"/>
</dbReference>
<name>A0A1H2PSF3_9BURK</name>
<evidence type="ECO:0000313" key="1">
    <source>
        <dbReference type="EMBL" id="SDV49902.1"/>
    </source>
</evidence>
<dbReference type="EMBL" id="FNLO01000009">
    <property type="protein sequence ID" value="SDV49902.1"/>
    <property type="molecule type" value="Genomic_DNA"/>
</dbReference>
<organism evidence="1 2">
    <name type="scientific">Chitinasiproducens palmae</name>
    <dbReference type="NCBI Taxonomy" id="1770053"/>
    <lineage>
        <taxon>Bacteria</taxon>
        <taxon>Pseudomonadati</taxon>
        <taxon>Pseudomonadota</taxon>
        <taxon>Betaproteobacteria</taxon>
        <taxon>Burkholderiales</taxon>
        <taxon>Burkholderiaceae</taxon>
        <taxon>Chitinasiproducens</taxon>
    </lineage>
</organism>
<reference evidence="2" key="1">
    <citation type="submission" date="2016-09" db="EMBL/GenBank/DDBJ databases">
        <authorList>
            <person name="Varghese N."/>
            <person name="Submissions S."/>
        </authorList>
    </citation>
    <scope>NUCLEOTIDE SEQUENCE [LARGE SCALE GENOMIC DNA]</scope>
    <source>
        <strain evidence="2">JS23</strain>
    </source>
</reference>
<evidence type="ECO:0000313" key="2">
    <source>
        <dbReference type="Proteomes" id="UP000243719"/>
    </source>
</evidence>